<name>A0A0E3H9N1_METTE</name>
<dbReference type="RefSeq" id="WP_048166573.1">
    <property type="nucleotide sequence ID" value="NZ_CP009502.1"/>
</dbReference>
<sequence>MRKLIAVGLVLCILLTVLVSGASAAPKKDKVIRGTVSVSNYVYATASSVDKPSSASAVAYTQAEILKNGMAALGVTQASASGNSAYVYSDQTLSGHFTSK</sequence>
<proteinExistence type="predicted"/>
<dbReference type="AlphaFoldDB" id="A0A0E3H9N1"/>
<evidence type="ECO:0000313" key="2">
    <source>
        <dbReference type="Proteomes" id="UP000056925"/>
    </source>
</evidence>
<dbReference type="Proteomes" id="UP000056925">
    <property type="component" value="Chromosome"/>
</dbReference>
<evidence type="ECO:0000313" key="1">
    <source>
        <dbReference type="EMBL" id="AKB14394.1"/>
    </source>
</evidence>
<dbReference type="HOGENOM" id="CLU_2299396_0_0_2"/>
<dbReference type="GeneID" id="53689245"/>
<protein>
    <submittedName>
        <fullName evidence="1">Uncharacterized protein</fullName>
    </submittedName>
</protein>
<organism evidence="1 2">
    <name type="scientific">Methanosarcina thermophila CHTI-55</name>
    <dbReference type="NCBI Taxonomy" id="1434121"/>
    <lineage>
        <taxon>Archaea</taxon>
        <taxon>Methanobacteriati</taxon>
        <taxon>Methanobacteriota</taxon>
        <taxon>Stenosarchaea group</taxon>
        <taxon>Methanomicrobia</taxon>
        <taxon>Methanosarcinales</taxon>
        <taxon>Methanosarcinaceae</taxon>
        <taxon>Methanosarcina</taxon>
    </lineage>
</organism>
<dbReference type="EMBL" id="CP009502">
    <property type="protein sequence ID" value="AKB14394.1"/>
    <property type="molecule type" value="Genomic_DNA"/>
</dbReference>
<gene>
    <name evidence="1" type="ORF">MSTHC_0076</name>
</gene>
<dbReference type="PATRIC" id="fig|1434121.4.peg.100"/>
<dbReference type="KEGG" id="mthe:MSTHC_0076"/>
<reference evidence="1 2" key="1">
    <citation type="submission" date="2014-07" db="EMBL/GenBank/DDBJ databases">
        <title>Methanogenic archaea and the global carbon cycle.</title>
        <authorList>
            <person name="Henriksen J.R."/>
            <person name="Luke J."/>
            <person name="Reinhart S."/>
            <person name="Benedict M.N."/>
            <person name="Youngblut N.D."/>
            <person name="Metcalf M.E."/>
            <person name="Whitaker R.J."/>
            <person name="Metcalf W.W."/>
        </authorList>
    </citation>
    <scope>NUCLEOTIDE SEQUENCE [LARGE SCALE GENOMIC DNA]</scope>
    <source>
        <strain evidence="1 2">CHTI-55</strain>
    </source>
</reference>
<accession>A0A0E3H9N1</accession>